<reference evidence="2 3" key="1">
    <citation type="submission" date="2018-10" db="EMBL/GenBank/DDBJ databases">
        <title>A high-quality apple genome assembly.</title>
        <authorList>
            <person name="Hu J."/>
        </authorList>
    </citation>
    <scope>NUCLEOTIDE SEQUENCE [LARGE SCALE GENOMIC DNA]</scope>
    <source>
        <strain evidence="3">cv. HFTH1</strain>
        <tissue evidence="2">Young leaf</tissue>
    </source>
</reference>
<accession>A0A498J8S6</accession>
<dbReference type="Proteomes" id="UP000290289">
    <property type="component" value="Chromosome 8"/>
</dbReference>
<dbReference type="AlphaFoldDB" id="A0A498J8S6"/>
<gene>
    <name evidence="2" type="ORF">DVH24_021111</name>
</gene>
<dbReference type="EMBL" id="RDQH01000334">
    <property type="protein sequence ID" value="RXH92088.1"/>
    <property type="molecule type" value="Genomic_DNA"/>
</dbReference>
<organism evidence="2 3">
    <name type="scientific">Malus domestica</name>
    <name type="common">Apple</name>
    <name type="synonym">Pyrus malus</name>
    <dbReference type="NCBI Taxonomy" id="3750"/>
    <lineage>
        <taxon>Eukaryota</taxon>
        <taxon>Viridiplantae</taxon>
        <taxon>Streptophyta</taxon>
        <taxon>Embryophyta</taxon>
        <taxon>Tracheophyta</taxon>
        <taxon>Spermatophyta</taxon>
        <taxon>Magnoliopsida</taxon>
        <taxon>eudicotyledons</taxon>
        <taxon>Gunneridae</taxon>
        <taxon>Pentapetalae</taxon>
        <taxon>rosids</taxon>
        <taxon>fabids</taxon>
        <taxon>Rosales</taxon>
        <taxon>Rosaceae</taxon>
        <taxon>Amygdaloideae</taxon>
        <taxon>Maleae</taxon>
        <taxon>Malus</taxon>
    </lineage>
</organism>
<evidence type="ECO:0000256" key="1">
    <source>
        <dbReference type="SAM" id="MobiDB-lite"/>
    </source>
</evidence>
<feature type="region of interest" description="Disordered" evidence="1">
    <location>
        <begin position="93"/>
        <end position="112"/>
    </location>
</feature>
<comment type="caution">
    <text evidence="2">The sequence shown here is derived from an EMBL/GenBank/DDBJ whole genome shotgun (WGS) entry which is preliminary data.</text>
</comment>
<sequence>MQGLSGSVTSWPGPPSHPGLDSTVAQYCPLWAPTTPSQTSQWVTHLGNALAPFSFNFEVLTKPEASELPKGLVLGRDENIYIRLIGSTPLGRCGMSQSTPLGARRPHRHTSG</sequence>
<protein>
    <submittedName>
        <fullName evidence="2">Uncharacterized protein</fullName>
    </submittedName>
</protein>
<evidence type="ECO:0000313" key="3">
    <source>
        <dbReference type="Proteomes" id="UP000290289"/>
    </source>
</evidence>
<name>A0A498J8S6_MALDO</name>
<keyword evidence="3" id="KW-1185">Reference proteome</keyword>
<proteinExistence type="predicted"/>
<evidence type="ECO:0000313" key="2">
    <source>
        <dbReference type="EMBL" id="RXH92088.1"/>
    </source>
</evidence>